<proteinExistence type="predicted"/>
<feature type="region of interest" description="Disordered" evidence="1">
    <location>
        <begin position="217"/>
        <end position="238"/>
    </location>
</feature>
<feature type="region of interest" description="Disordered" evidence="1">
    <location>
        <begin position="602"/>
        <end position="624"/>
    </location>
</feature>
<feature type="domain" description="Zn(2)-C6 fungal-type" evidence="2">
    <location>
        <begin position="259"/>
        <end position="290"/>
    </location>
</feature>
<accession>A0AA88GDN8</accession>
<dbReference type="SUPFAM" id="SSF57701">
    <property type="entry name" value="Zn2/Cys6 DNA-binding domain"/>
    <property type="match status" value="1"/>
</dbReference>
<keyword evidence="4" id="KW-1185">Reference proteome</keyword>
<evidence type="ECO:0000256" key="1">
    <source>
        <dbReference type="SAM" id="MobiDB-lite"/>
    </source>
</evidence>
<dbReference type="InterPro" id="IPR036864">
    <property type="entry name" value="Zn2-C6_fun-type_DNA-bd_sf"/>
</dbReference>
<dbReference type="GO" id="GO:0000981">
    <property type="term" value="F:DNA-binding transcription factor activity, RNA polymerase II-specific"/>
    <property type="evidence" value="ECO:0007669"/>
    <property type="project" value="InterPro"/>
</dbReference>
<comment type="caution">
    <text evidence="3">The sequence shown here is derived from an EMBL/GenBank/DDBJ whole genome shotgun (WGS) entry which is preliminary data.</text>
</comment>
<evidence type="ECO:0000313" key="4">
    <source>
        <dbReference type="Proteomes" id="UP000816034"/>
    </source>
</evidence>
<organism evidence="3 4">
    <name type="scientific">Naegleria lovaniensis</name>
    <name type="common">Amoeba</name>
    <dbReference type="NCBI Taxonomy" id="51637"/>
    <lineage>
        <taxon>Eukaryota</taxon>
        <taxon>Discoba</taxon>
        <taxon>Heterolobosea</taxon>
        <taxon>Tetramitia</taxon>
        <taxon>Eutetramitia</taxon>
        <taxon>Vahlkampfiidae</taxon>
        <taxon>Naegleria</taxon>
    </lineage>
</organism>
<feature type="compositionally biased region" description="Low complexity" evidence="1">
    <location>
        <begin position="99"/>
        <end position="112"/>
    </location>
</feature>
<dbReference type="PROSITE" id="PS50048">
    <property type="entry name" value="ZN2_CY6_FUNGAL_2"/>
    <property type="match status" value="1"/>
</dbReference>
<gene>
    <name evidence="3" type="ORF">C9374_013035</name>
</gene>
<dbReference type="GO" id="GO:0008270">
    <property type="term" value="F:zinc ion binding"/>
    <property type="evidence" value="ECO:0007669"/>
    <property type="project" value="InterPro"/>
</dbReference>
<dbReference type="PROSITE" id="PS00463">
    <property type="entry name" value="ZN2_CY6_FUNGAL_1"/>
    <property type="match status" value="1"/>
</dbReference>
<dbReference type="Pfam" id="PF00172">
    <property type="entry name" value="Zn_clus"/>
    <property type="match status" value="1"/>
</dbReference>
<evidence type="ECO:0000259" key="2">
    <source>
        <dbReference type="PROSITE" id="PS50048"/>
    </source>
</evidence>
<sequence length="797" mass="91167">MIPNWLNDTPNNGHQQQNTSTQQGYASSSQQEAQHPTTNIMSVSSNQSQNINQQPQQKASYIRINPNTTTPIISNNFNYNNSSTQNSLMNLFSLPTNRSSLSQPQQQLSPPQHHYSTTPLSQIPQQNLPVMTNTAALMSQPQANNIAPIDYSQYPHNTISQQIRQPFLSPPTPQQQFIGQASILDSSSTVRASSLLMTSTPDQFPFLSLSSNLNISSSTTSTSSSSSGSSSSYMVPPAFQDPNLSKNIPSVTQGKHETSCLLCKIRHRKCDYLYPSCTHCSKETRTFCLYLQGKTQKPKQHEERDHKNELFMITGEEEDNITKYITRENIDTIYKNVHNNISSIKCGPEITSKLSYSLSMKLMAKILPKAERDLLSQLLKVSLFPQNEKLVGNLEYFYKYFNTLEDTDRAMMYILQCLCLQRIGEKKLGREQFEKARSKMSAMFDHVSDFKLMAVYALVVAYLVGEGDKQKAEYYLNHVKFYVKEFQPTSENAHYLLRTALFSESFLQSNNHDQLLTHFENVLLFFTPKEAASYSLSKDATDAVSKYIASSNEQMFSVKEPKKPNPEKTELKRQLSELKHLVEQNRQEYPMGYHQLFDSLSTSSEGSEYDDEFTHTSEREEPNENLENKIKQINIAVENIKAIFGTTDYIGNMFMTFLYSIVILRKHRSFKGEISLEAIKYADLISKTTQYEDFIYSSFPCSVPISLACRVHLQSLKNILITTSLIIAEYAEKLVSFLNMDYQALKMLAKRFPLVDQKYNKLLQDVQVTLENFQQMKDKEPSRFMSLQHLSQYMNVF</sequence>
<feature type="compositionally biased region" description="Low complexity" evidence="1">
    <location>
        <begin position="217"/>
        <end position="232"/>
    </location>
</feature>
<dbReference type="CDD" id="cd00067">
    <property type="entry name" value="GAL4"/>
    <property type="match status" value="1"/>
</dbReference>
<dbReference type="RefSeq" id="XP_044542087.1">
    <property type="nucleotide sequence ID" value="XM_044688867.1"/>
</dbReference>
<dbReference type="InterPro" id="IPR001138">
    <property type="entry name" value="Zn2Cys6_DnaBD"/>
</dbReference>
<name>A0AA88GDN8_NAELO</name>
<dbReference type="AlphaFoldDB" id="A0AA88GDN8"/>
<dbReference type="Proteomes" id="UP000816034">
    <property type="component" value="Unassembled WGS sequence"/>
</dbReference>
<feature type="region of interest" description="Disordered" evidence="1">
    <location>
        <begin position="1"/>
        <end position="37"/>
    </location>
</feature>
<dbReference type="GeneID" id="68105488"/>
<evidence type="ECO:0000313" key="3">
    <source>
        <dbReference type="EMBL" id="KAG2372913.1"/>
    </source>
</evidence>
<dbReference type="SMART" id="SM00066">
    <property type="entry name" value="GAL4"/>
    <property type="match status" value="1"/>
</dbReference>
<protein>
    <recommendedName>
        <fullName evidence="2">Zn(2)-C6 fungal-type domain-containing protein</fullName>
    </recommendedName>
</protein>
<feature type="compositionally biased region" description="Basic and acidic residues" evidence="1">
    <location>
        <begin position="612"/>
        <end position="624"/>
    </location>
</feature>
<dbReference type="EMBL" id="PYSW02000064">
    <property type="protein sequence ID" value="KAG2372913.1"/>
    <property type="molecule type" value="Genomic_DNA"/>
</dbReference>
<reference evidence="3 4" key="1">
    <citation type="journal article" date="2018" name="BMC Genomics">
        <title>The genome of Naegleria lovaniensis, the basis for a comparative approach to unravel pathogenicity factors of the human pathogenic amoeba N. fowleri.</title>
        <authorList>
            <person name="Liechti N."/>
            <person name="Schurch N."/>
            <person name="Bruggmann R."/>
            <person name="Wittwer M."/>
        </authorList>
    </citation>
    <scope>NUCLEOTIDE SEQUENCE [LARGE SCALE GENOMIC DNA]</scope>
    <source>
        <strain evidence="3 4">ATCC 30569</strain>
    </source>
</reference>
<feature type="region of interest" description="Disordered" evidence="1">
    <location>
        <begin position="95"/>
        <end position="117"/>
    </location>
</feature>